<accession>A0A0V0T601</accession>
<proteinExistence type="predicted"/>
<name>A0A0V0T601_9BILA</name>
<dbReference type="Proteomes" id="UP000055048">
    <property type="component" value="Unassembled WGS sequence"/>
</dbReference>
<keyword evidence="2" id="KW-1185">Reference proteome</keyword>
<gene>
    <name evidence="1" type="ORF">T05_3451</name>
</gene>
<dbReference type="AlphaFoldDB" id="A0A0V0T601"/>
<protein>
    <submittedName>
        <fullName evidence="1">Uncharacterized protein</fullName>
    </submittedName>
</protein>
<reference evidence="1 2" key="1">
    <citation type="submission" date="2015-01" db="EMBL/GenBank/DDBJ databases">
        <title>Evolution of Trichinella species and genotypes.</title>
        <authorList>
            <person name="Korhonen P.K."/>
            <person name="Edoardo P."/>
            <person name="Giuseppe L.R."/>
            <person name="Gasser R.B."/>
        </authorList>
    </citation>
    <scope>NUCLEOTIDE SEQUENCE [LARGE SCALE GENOMIC DNA]</scope>
    <source>
        <strain evidence="1">ISS417</strain>
    </source>
</reference>
<dbReference type="EMBL" id="JYDJ01000576">
    <property type="protein sequence ID" value="KRX34390.1"/>
    <property type="molecule type" value="Genomic_DNA"/>
</dbReference>
<evidence type="ECO:0000313" key="1">
    <source>
        <dbReference type="EMBL" id="KRX34390.1"/>
    </source>
</evidence>
<organism evidence="1 2">
    <name type="scientific">Trichinella murrelli</name>
    <dbReference type="NCBI Taxonomy" id="144512"/>
    <lineage>
        <taxon>Eukaryota</taxon>
        <taxon>Metazoa</taxon>
        <taxon>Ecdysozoa</taxon>
        <taxon>Nematoda</taxon>
        <taxon>Enoplea</taxon>
        <taxon>Dorylaimia</taxon>
        <taxon>Trichinellida</taxon>
        <taxon>Trichinellidae</taxon>
        <taxon>Trichinella</taxon>
    </lineage>
</organism>
<evidence type="ECO:0000313" key="2">
    <source>
        <dbReference type="Proteomes" id="UP000055048"/>
    </source>
</evidence>
<comment type="caution">
    <text evidence="1">The sequence shown here is derived from an EMBL/GenBank/DDBJ whole genome shotgun (WGS) entry which is preliminary data.</text>
</comment>
<sequence>MCTKRAENVSRLPLTPQQLEIPAHRQLSKSGQENLSTLNEHSVLSMDETLKIVPEWYQRLFTIHVFYGDCPYPCSSGIVSGGPRPRLLLSFLPSSSEEAFLPLAEVPDAVDLLGRDVAEQNVDTPTNNHLEGWHFKMNRQAGKYHLGFYELLRLLIDEQGSTETLIQ</sequence>